<dbReference type="EMBL" id="NDXW01000001">
    <property type="protein sequence ID" value="RDH41991.1"/>
    <property type="molecule type" value="Genomic_DNA"/>
</dbReference>
<evidence type="ECO:0000313" key="2">
    <source>
        <dbReference type="Proteomes" id="UP000257039"/>
    </source>
</evidence>
<dbReference type="AlphaFoldDB" id="A0A4V1IMZ9"/>
<name>A0A4V1IMZ9_9GAMM</name>
<gene>
    <name evidence="1" type="ORF">B9G39_00205</name>
</gene>
<sequence length="69" mass="8181">MGRIKMRKQRYAYIGNTSPFVLRIGPFQLEVASFRSIGLQIGRYAWLFTWCIKSDWRTLKEKLTPDVLQ</sequence>
<protein>
    <submittedName>
        <fullName evidence="1">Uncharacterized protein</fullName>
    </submittedName>
</protein>
<proteinExistence type="predicted"/>
<organism evidence="1 2">
    <name type="scientific">Zooshikella ganghwensis</name>
    <dbReference type="NCBI Taxonomy" id="202772"/>
    <lineage>
        <taxon>Bacteria</taxon>
        <taxon>Pseudomonadati</taxon>
        <taxon>Pseudomonadota</taxon>
        <taxon>Gammaproteobacteria</taxon>
        <taxon>Oceanospirillales</taxon>
        <taxon>Zooshikellaceae</taxon>
        <taxon>Zooshikella</taxon>
    </lineage>
</organism>
<accession>A0A4V1IMZ9</accession>
<evidence type="ECO:0000313" key="1">
    <source>
        <dbReference type="EMBL" id="RDH41991.1"/>
    </source>
</evidence>
<dbReference type="Proteomes" id="UP000257039">
    <property type="component" value="Unassembled WGS sequence"/>
</dbReference>
<comment type="caution">
    <text evidence="1">The sequence shown here is derived from an EMBL/GenBank/DDBJ whole genome shotgun (WGS) entry which is preliminary data.</text>
</comment>
<keyword evidence="2" id="KW-1185">Reference proteome</keyword>
<reference evidence="1 2" key="1">
    <citation type="submission" date="2017-04" db="EMBL/GenBank/DDBJ databases">
        <title>Draft genome sequence of Zooshikella ganghwensis VG4 isolated from Red Sea sediments.</title>
        <authorList>
            <person name="Rehman Z."/>
            <person name="Alam I."/>
            <person name="Kamau A."/>
            <person name="Bajic V."/>
            <person name="Leiknes T."/>
        </authorList>
    </citation>
    <scope>NUCLEOTIDE SEQUENCE [LARGE SCALE GENOMIC DNA]</scope>
    <source>
        <strain evidence="1 2">VG4</strain>
    </source>
</reference>